<comment type="catalytic activity">
    <reaction evidence="1">
        <text>ATP + protein L-histidine = ADP + protein N-phospho-L-histidine.</text>
        <dbReference type="EC" id="2.7.13.3"/>
    </reaction>
</comment>
<dbReference type="PROSITE" id="PS50112">
    <property type="entry name" value="PAS"/>
    <property type="match status" value="1"/>
</dbReference>
<dbReference type="InterPro" id="IPR036097">
    <property type="entry name" value="HisK_dim/P_sf"/>
</dbReference>
<dbReference type="InterPro" id="IPR000780">
    <property type="entry name" value="CheR_MeTrfase"/>
</dbReference>
<dbReference type="Pfam" id="PF03705">
    <property type="entry name" value="CheR_N"/>
    <property type="match status" value="1"/>
</dbReference>
<dbReference type="CDD" id="cd16434">
    <property type="entry name" value="CheB-CheR_fusion"/>
    <property type="match status" value="1"/>
</dbReference>
<feature type="domain" description="CheR-type methyltransferase" evidence="12">
    <location>
        <begin position="223"/>
        <end position="471"/>
    </location>
</feature>
<dbReference type="InterPro" id="IPR003661">
    <property type="entry name" value="HisK_dim/P_dom"/>
</dbReference>
<evidence type="ECO:0000259" key="9">
    <source>
        <dbReference type="PROSITE" id="PS50112"/>
    </source>
</evidence>
<accession>A0ABV4B2K9</accession>
<dbReference type="CDD" id="cd00130">
    <property type="entry name" value="PAS"/>
    <property type="match status" value="2"/>
</dbReference>
<evidence type="ECO:0000256" key="1">
    <source>
        <dbReference type="ARBA" id="ARBA00000085"/>
    </source>
</evidence>
<dbReference type="SUPFAM" id="SSF52738">
    <property type="entry name" value="Methylesterase CheB, C-terminal domain"/>
    <property type="match status" value="1"/>
</dbReference>
<dbReference type="SUPFAM" id="SSF52172">
    <property type="entry name" value="CheY-like"/>
    <property type="match status" value="1"/>
</dbReference>
<feature type="domain" description="CheB-type methylesterase" evidence="11">
    <location>
        <begin position="19"/>
        <end position="199"/>
    </location>
</feature>
<dbReference type="SMART" id="SM00448">
    <property type="entry name" value="REC"/>
    <property type="match status" value="1"/>
</dbReference>
<reference evidence="13 14" key="1">
    <citation type="journal article" date="2016" name="Int. J. Syst. Evol. Microbiol.">
        <title>Description of Comamonas sediminis sp. nov., isolated from lagoon sediments.</title>
        <authorList>
            <person name="Subhash Y."/>
            <person name="Bang J.J."/>
            <person name="You T.H."/>
            <person name="Lee S.S."/>
        </authorList>
    </citation>
    <scope>NUCLEOTIDE SEQUENCE [LARGE SCALE GENOMIC DNA]</scope>
    <source>
        <strain evidence="13 14">JCM 31169</strain>
    </source>
</reference>
<dbReference type="Pfam" id="PF00512">
    <property type="entry name" value="HisKA"/>
    <property type="match status" value="1"/>
</dbReference>
<keyword evidence="5" id="KW-0597">Phosphoprotein</keyword>
<dbReference type="Gene3D" id="3.40.50.180">
    <property type="entry name" value="Methylesterase CheB, C-terminal domain"/>
    <property type="match status" value="1"/>
</dbReference>
<feature type="active site" evidence="4">
    <location>
        <position position="28"/>
    </location>
</feature>
<dbReference type="SUPFAM" id="SSF53335">
    <property type="entry name" value="S-adenosyl-L-methionine-dependent methyltransferases"/>
    <property type="match status" value="1"/>
</dbReference>
<dbReference type="GO" id="GO:0032259">
    <property type="term" value="P:methylation"/>
    <property type="evidence" value="ECO:0007669"/>
    <property type="project" value="UniProtKB-KW"/>
</dbReference>
<dbReference type="PROSITE" id="PS50110">
    <property type="entry name" value="RESPONSE_REGULATORY"/>
    <property type="match status" value="1"/>
</dbReference>
<dbReference type="Proteomes" id="UP001562178">
    <property type="component" value="Unassembled WGS sequence"/>
</dbReference>
<evidence type="ECO:0000259" key="8">
    <source>
        <dbReference type="PROSITE" id="PS50110"/>
    </source>
</evidence>
<evidence type="ECO:0000256" key="2">
    <source>
        <dbReference type="ARBA" id="ARBA00012438"/>
    </source>
</evidence>
<dbReference type="SMART" id="SM00387">
    <property type="entry name" value="HATPase_c"/>
    <property type="match status" value="1"/>
</dbReference>
<dbReference type="PRINTS" id="PR00996">
    <property type="entry name" value="CHERMTFRASE"/>
</dbReference>
<dbReference type="Pfam" id="PF01739">
    <property type="entry name" value="CheR"/>
    <property type="match status" value="1"/>
</dbReference>
<keyword evidence="3 4" id="KW-0145">Chemotaxis</keyword>
<evidence type="ECO:0000256" key="6">
    <source>
        <dbReference type="SAM" id="Coils"/>
    </source>
</evidence>
<keyword evidence="6" id="KW-0175">Coiled coil</keyword>
<dbReference type="Pfam" id="PF00072">
    <property type="entry name" value="Response_reg"/>
    <property type="match status" value="1"/>
</dbReference>
<feature type="modified residue" description="4-aspartylphosphate" evidence="5">
    <location>
        <position position="1289"/>
    </location>
</feature>
<gene>
    <name evidence="13" type="ORF">AB7A72_11190</name>
</gene>
<dbReference type="CDD" id="cd00082">
    <property type="entry name" value="HisKA"/>
    <property type="match status" value="1"/>
</dbReference>
<dbReference type="SUPFAM" id="SSF47384">
    <property type="entry name" value="Homodimeric domain of signal transducing histidine kinase"/>
    <property type="match status" value="1"/>
</dbReference>
<keyword evidence="4" id="KW-0378">Hydrolase</keyword>
<dbReference type="Gene3D" id="3.40.50.2300">
    <property type="match status" value="1"/>
</dbReference>
<dbReference type="EMBL" id="JBGBDC010000004">
    <property type="protein sequence ID" value="MEY2251568.1"/>
    <property type="molecule type" value="Genomic_DNA"/>
</dbReference>
<dbReference type="InterPro" id="IPR000673">
    <property type="entry name" value="Sig_transdc_resp-reg_Me-estase"/>
</dbReference>
<dbReference type="InterPro" id="IPR022641">
    <property type="entry name" value="CheR_N"/>
</dbReference>
<evidence type="ECO:0000259" key="7">
    <source>
        <dbReference type="PROSITE" id="PS50109"/>
    </source>
</evidence>
<dbReference type="PROSITE" id="PS50113">
    <property type="entry name" value="PAC"/>
    <property type="match status" value="1"/>
</dbReference>
<keyword evidence="14" id="KW-1185">Reference proteome</keyword>
<evidence type="ECO:0000259" key="12">
    <source>
        <dbReference type="PROSITE" id="PS50123"/>
    </source>
</evidence>
<dbReference type="Gene3D" id="3.30.565.10">
    <property type="entry name" value="Histidine kinase-like ATPase, C-terminal domain"/>
    <property type="match status" value="1"/>
</dbReference>
<comment type="caution">
    <text evidence="13">The sequence shown here is derived from an EMBL/GenBank/DDBJ whole genome shotgun (WGS) entry which is preliminary data.</text>
</comment>
<keyword evidence="13" id="KW-0489">Methyltransferase</keyword>
<feature type="active site" evidence="4">
    <location>
        <position position="55"/>
    </location>
</feature>
<dbReference type="InterPro" id="IPR035909">
    <property type="entry name" value="CheB_C"/>
</dbReference>
<dbReference type="InterPro" id="IPR005467">
    <property type="entry name" value="His_kinase_dom"/>
</dbReference>
<dbReference type="InterPro" id="IPR000014">
    <property type="entry name" value="PAS"/>
</dbReference>
<evidence type="ECO:0000259" key="10">
    <source>
        <dbReference type="PROSITE" id="PS50113"/>
    </source>
</evidence>
<feature type="domain" description="PAC" evidence="10">
    <location>
        <begin position="800"/>
        <end position="850"/>
    </location>
</feature>
<evidence type="ECO:0000313" key="13">
    <source>
        <dbReference type="EMBL" id="MEY2251568.1"/>
    </source>
</evidence>
<keyword evidence="13" id="KW-0808">Transferase</keyword>
<dbReference type="NCBIfam" id="TIGR00229">
    <property type="entry name" value="sensory_box"/>
    <property type="match status" value="2"/>
</dbReference>
<proteinExistence type="predicted"/>
<feature type="domain" description="Response regulatory" evidence="8">
    <location>
        <begin position="1240"/>
        <end position="1356"/>
    </location>
</feature>
<feature type="domain" description="PAS" evidence="9">
    <location>
        <begin position="851"/>
        <end position="924"/>
    </location>
</feature>
<dbReference type="InterPro" id="IPR011006">
    <property type="entry name" value="CheY-like_superfamily"/>
</dbReference>
<dbReference type="PANTHER" id="PTHR24422">
    <property type="entry name" value="CHEMOTAXIS PROTEIN METHYLTRANSFERASE"/>
    <property type="match status" value="1"/>
</dbReference>
<dbReference type="PROSITE" id="PS50123">
    <property type="entry name" value="CHER"/>
    <property type="match status" value="1"/>
</dbReference>
<evidence type="ECO:0000256" key="4">
    <source>
        <dbReference type="PROSITE-ProRule" id="PRU00050"/>
    </source>
</evidence>
<protein>
    <recommendedName>
        <fullName evidence="2">histidine kinase</fullName>
        <ecNumber evidence="2">2.7.13.3</ecNumber>
    </recommendedName>
</protein>
<dbReference type="Gene3D" id="3.40.50.150">
    <property type="entry name" value="Vaccinia Virus protein VP39"/>
    <property type="match status" value="1"/>
</dbReference>
<dbReference type="InterPro" id="IPR003594">
    <property type="entry name" value="HATPase_dom"/>
</dbReference>
<dbReference type="InterPro" id="IPR022642">
    <property type="entry name" value="CheR_C"/>
</dbReference>
<dbReference type="InterPro" id="IPR000700">
    <property type="entry name" value="PAS-assoc_C"/>
</dbReference>
<dbReference type="GO" id="GO:0008168">
    <property type="term" value="F:methyltransferase activity"/>
    <property type="evidence" value="ECO:0007669"/>
    <property type="project" value="UniProtKB-KW"/>
</dbReference>
<dbReference type="PROSITE" id="PS50109">
    <property type="entry name" value="HIS_KIN"/>
    <property type="match status" value="1"/>
</dbReference>
<dbReference type="Gene3D" id="3.30.450.20">
    <property type="entry name" value="PAS domain"/>
    <property type="match status" value="2"/>
</dbReference>
<feature type="coiled-coil region" evidence="6">
    <location>
        <begin position="650"/>
        <end position="719"/>
    </location>
</feature>
<dbReference type="EC" id="2.7.13.3" evidence="2"/>
<dbReference type="SMART" id="SM00138">
    <property type="entry name" value="MeTrc"/>
    <property type="match status" value="1"/>
</dbReference>
<dbReference type="SMART" id="SM00091">
    <property type="entry name" value="PAS"/>
    <property type="match status" value="3"/>
</dbReference>
<dbReference type="RefSeq" id="WP_369460002.1">
    <property type="nucleotide sequence ID" value="NZ_JBGBDC010000004.1"/>
</dbReference>
<dbReference type="InterPro" id="IPR050903">
    <property type="entry name" value="Bact_Chemotaxis_MeTrfase"/>
</dbReference>
<dbReference type="InterPro" id="IPR035965">
    <property type="entry name" value="PAS-like_dom_sf"/>
</dbReference>
<evidence type="ECO:0000256" key="3">
    <source>
        <dbReference type="ARBA" id="ARBA00022500"/>
    </source>
</evidence>
<dbReference type="InterPro" id="IPR001789">
    <property type="entry name" value="Sig_transdc_resp-reg_receiver"/>
</dbReference>
<dbReference type="SUPFAM" id="SSF55785">
    <property type="entry name" value="PYP-like sensor domain (PAS domain)"/>
    <property type="match status" value="2"/>
</dbReference>
<dbReference type="InterPro" id="IPR029063">
    <property type="entry name" value="SAM-dependent_MTases_sf"/>
</dbReference>
<dbReference type="InterPro" id="IPR036890">
    <property type="entry name" value="HATPase_C_sf"/>
</dbReference>
<dbReference type="Pfam" id="PF13426">
    <property type="entry name" value="PAS_9"/>
    <property type="match status" value="1"/>
</dbReference>
<dbReference type="Gene3D" id="1.10.287.130">
    <property type="match status" value="1"/>
</dbReference>
<dbReference type="SMART" id="SM00388">
    <property type="entry name" value="HisKA"/>
    <property type="match status" value="1"/>
</dbReference>
<dbReference type="Pfam" id="PF13596">
    <property type="entry name" value="PAS_10"/>
    <property type="match status" value="1"/>
</dbReference>
<evidence type="ECO:0000313" key="14">
    <source>
        <dbReference type="Proteomes" id="UP001562178"/>
    </source>
</evidence>
<organism evidence="13 14">
    <name type="scientific">Comamonas sediminis</name>
    <dbReference type="NCBI Taxonomy" id="1783360"/>
    <lineage>
        <taxon>Bacteria</taxon>
        <taxon>Pseudomonadati</taxon>
        <taxon>Pseudomonadota</taxon>
        <taxon>Betaproteobacteria</taxon>
        <taxon>Burkholderiales</taxon>
        <taxon>Comamonadaceae</taxon>
        <taxon>Comamonas</taxon>
    </lineage>
</organism>
<dbReference type="SUPFAM" id="SSF55874">
    <property type="entry name" value="ATPase domain of HSP90 chaperone/DNA topoisomerase II/histidine kinase"/>
    <property type="match status" value="1"/>
</dbReference>
<evidence type="ECO:0000259" key="11">
    <source>
        <dbReference type="PROSITE" id="PS50122"/>
    </source>
</evidence>
<dbReference type="SUPFAM" id="SSF47757">
    <property type="entry name" value="Chemotaxis receptor methyltransferase CheR, N-terminal domain"/>
    <property type="match status" value="1"/>
</dbReference>
<name>A0ABV4B2K9_9BURK</name>
<dbReference type="PANTHER" id="PTHR24422:SF27">
    <property type="entry name" value="PROTEIN-GLUTAMATE O-METHYLTRANSFERASE"/>
    <property type="match status" value="1"/>
</dbReference>
<sequence length="1360" mass="149771">MSEHNTSPPCKTIQLSTLPFPVVGIGASAGGISAVIRLLQHVPHDSGMAFVVVLHLSSNHESHAPEIFQHATPMKVVQVRETTAIEADHVYVIAPGSQLQMDDSHLVVEPGQRPRGALVTIDVFFRTLAIAHRERAIALVLSGGGSDGSVGLAEIKQEGGVTMVQKPSDAEHSSMPNAAVETGLADFILPVHEMGQKLVDLWQNARTMLLPQVPEPQPEASSSAEIEDEMAQRAIRDVLDILLQRTQNDFHHYKLGTVLRRLQRRMQITRQPSLQHYREYLVSHPQETSPLLQDMLISVTSFFRDREAFDMLDQLYGQLLAKQRPEQARAWVVGCATGEEAYSVAMMLNDHVAEMKSVSAQIFASDIDERALARARTGHYPSGAAHDISATRLRRYLEPTDNGLRVKKALREQILFTRHNVLRDAPFSRVDIISCRNLLIYLDRSIQIEVLKVFHFALNPGGLLILGSAETADAMPNHFAVVDKKHRIYRATPLAAQRRELLPLRTVSIPTAPVPELESQSSPIADLHQRVLQVHAGVSIFVDAQFKILHTSKGASHYLRYAEGQPSQGLMESLLPKLVPSLRPALLLVAREGGSAAARPVTIDGEVGPIVVRMSVYGGSLMAASGQLLIRFEEVHQDLGMGSEGVDPAVDILERELQRLGQQLQGTLGESVYSDEALRASNEELQSMNEEMRSTTEELETSKEELQSVNEELSTVNFELKHKVEEADRVNDDLSNLIASMNIATLFVDRDLRIKGFTPLASSVFSVLSSDVGRSLLDLTHRLKHEGLSEDVQHVIATLSPIERELASADGRWYLMRVSVYRTSENRINGAVLNFIDVTERRQAQEAVRVRDERLRMVAETTRDYAMVTMDSAGAITGWNRGAELMFGYTELEVLDQHFRMLFSPEDRQAGQPEEELRQALAEGRALDERWHLRKDGSRFYCSGITSCFFEGTTHAFAKIARDLTERQRLEKQQADLLRAEQQVRKRLESATAARSEFLAVMSHELKGPLNLMLLNAEVLSRAEQIQSAAPLIRAAENIKRTVRSQARIIDDLLDLSRLNTGKLALQPSTFAVRPLIDRIIEAIQVHARTKQISVSCSGDDVTIEADPIRIEQVIWNLVSNAVKFTPPGGTVKVAVGESDGWASISVADSGKGIAPQFLPYVFDMFMQEDGSAYTRKSEGLGIGLALVKSLVELHGGEVGVTSSGLDQGACFTLRLPLLVGSRGSPQPGKPGGLPSQGVRVLLVDDDEDALELTSLLLEDSGFAVTKAGDASQAIAHAQQSDFDVIVSDIAMPVMDGRHMLRELKHLPGTANAAAIAVSGFGRPEDEQLSLQAGFDLHLKKPITIQVLVTAIGMLLERAR</sequence>
<dbReference type="Pfam" id="PF02518">
    <property type="entry name" value="HATPase_c"/>
    <property type="match status" value="1"/>
</dbReference>
<dbReference type="CDD" id="cd02440">
    <property type="entry name" value="AdoMet_MTases"/>
    <property type="match status" value="1"/>
</dbReference>
<feature type="active site" evidence="4">
    <location>
        <position position="147"/>
    </location>
</feature>
<evidence type="ECO:0000256" key="5">
    <source>
        <dbReference type="PROSITE-ProRule" id="PRU00169"/>
    </source>
</evidence>
<dbReference type="Pfam" id="PF01339">
    <property type="entry name" value="CheB_methylest"/>
    <property type="match status" value="1"/>
</dbReference>
<dbReference type="PROSITE" id="PS50122">
    <property type="entry name" value="CHEB"/>
    <property type="match status" value="1"/>
</dbReference>
<feature type="domain" description="Histidine kinase" evidence="7">
    <location>
        <begin position="1001"/>
        <end position="1220"/>
    </location>
</feature>
<dbReference type="CDD" id="cd16922">
    <property type="entry name" value="HATPase_EvgS-ArcB-TorS-like"/>
    <property type="match status" value="1"/>
</dbReference>